<feature type="compositionally biased region" description="Polar residues" evidence="1">
    <location>
        <begin position="54"/>
        <end position="63"/>
    </location>
</feature>
<evidence type="ECO:0000256" key="1">
    <source>
        <dbReference type="SAM" id="MobiDB-lite"/>
    </source>
</evidence>
<proteinExistence type="predicted"/>
<gene>
    <name evidence="2" type="ORF">Q664_10925</name>
</gene>
<accession>A0A084SXK8</accession>
<comment type="caution">
    <text evidence="2">The sequence shown here is derived from an EMBL/GenBank/DDBJ whole genome shotgun (WGS) entry which is preliminary data.</text>
</comment>
<sequence length="63" mass="7062">MRRVRTWGVRPGGAERGSRTVKVIPSRLGGGDLDAAPVGPGTMFEPWRDRRTKPVTTSVRWMR</sequence>
<dbReference type="AlphaFoldDB" id="A0A084SXK8"/>
<protein>
    <submittedName>
        <fullName evidence="2">Uncharacterized protein</fullName>
    </submittedName>
</protein>
<organism evidence="2 3">
    <name type="scientific">Archangium violaceum Cb vi76</name>
    <dbReference type="NCBI Taxonomy" id="1406225"/>
    <lineage>
        <taxon>Bacteria</taxon>
        <taxon>Pseudomonadati</taxon>
        <taxon>Myxococcota</taxon>
        <taxon>Myxococcia</taxon>
        <taxon>Myxococcales</taxon>
        <taxon>Cystobacterineae</taxon>
        <taxon>Archangiaceae</taxon>
        <taxon>Archangium</taxon>
    </lineage>
</organism>
<dbReference type="Proteomes" id="UP000028547">
    <property type="component" value="Unassembled WGS sequence"/>
</dbReference>
<evidence type="ECO:0000313" key="2">
    <source>
        <dbReference type="EMBL" id="KFA93193.1"/>
    </source>
</evidence>
<reference evidence="2 3" key="1">
    <citation type="submission" date="2014-07" db="EMBL/GenBank/DDBJ databases">
        <title>Draft Genome Sequence of Gephyronic Acid Producer, Cystobacter violaceus Strain Cb vi76.</title>
        <authorList>
            <person name="Stevens D.C."/>
            <person name="Young J."/>
            <person name="Carmichael R."/>
            <person name="Tan J."/>
            <person name="Taylor R.E."/>
        </authorList>
    </citation>
    <scope>NUCLEOTIDE SEQUENCE [LARGE SCALE GENOMIC DNA]</scope>
    <source>
        <strain evidence="2 3">Cb vi76</strain>
    </source>
</reference>
<feature type="region of interest" description="Disordered" evidence="1">
    <location>
        <begin position="24"/>
        <end position="63"/>
    </location>
</feature>
<dbReference type="EMBL" id="JPMI01000064">
    <property type="protein sequence ID" value="KFA93193.1"/>
    <property type="molecule type" value="Genomic_DNA"/>
</dbReference>
<evidence type="ECO:0000313" key="3">
    <source>
        <dbReference type="Proteomes" id="UP000028547"/>
    </source>
</evidence>
<name>A0A084SXK8_9BACT</name>